<keyword evidence="2" id="KW-0863">Zinc-finger</keyword>
<organism evidence="10 11">
    <name type="scientific">Meloidogyne hapla</name>
    <name type="common">Root-knot nematode worm</name>
    <dbReference type="NCBI Taxonomy" id="6305"/>
    <lineage>
        <taxon>Eukaryota</taxon>
        <taxon>Metazoa</taxon>
        <taxon>Ecdysozoa</taxon>
        <taxon>Nematoda</taxon>
        <taxon>Chromadorea</taxon>
        <taxon>Rhabditida</taxon>
        <taxon>Tylenchina</taxon>
        <taxon>Tylenchomorpha</taxon>
        <taxon>Tylenchoidea</taxon>
        <taxon>Meloidogynidae</taxon>
        <taxon>Meloidogyninae</taxon>
        <taxon>Meloidogyne</taxon>
    </lineage>
</organism>
<proteinExistence type="predicted"/>
<keyword evidence="10" id="KW-1185">Reference proteome</keyword>
<dbReference type="InterPro" id="IPR001628">
    <property type="entry name" value="Znf_hrmn_rcpt"/>
</dbReference>
<dbReference type="SUPFAM" id="SSF57716">
    <property type="entry name" value="Glucocorticoid receptor-like (DNA-binding domain)"/>
    <property type="match status" value="1"/>
</dbReference>
<evidence type="ECO:0000256" key="2">
    <source>
        <dbReference type="ARBA" id="ARBA00022771"/>
    </source>
</evidence>
<dbReference type="GO" id="GO:0043565">
    <property type="term" value="F:sequence-specific DNA binding"/>
    <property type="evidence" value="ECO:0007669"/>
    <property type="project" value="InterPro"/>
</dbReference>
<evidence type="ECO:0000256" key="7">
    <source>
        <dbReference type="ARBA" id="ARBA00023170"/>
    </source>
</evidence>
<evidence type="ECO:0000256" key="3">
    <source>
        <dbReference type="ARBA" id="ARBA00022833"/>
    </source>
</evidence>
<protein>
    <submittedName>
        <fullName evidence="11">Nuclear receptor domain-containing protein</fullName>
    </submittedName>
</protein>
<evidence type="ECO:0000313" key="11">
    <source>
        <dbReference type="WBParaSite" id="MhA1_Contig1974.frz3.gene3"/>
    </source>
</evidence>
<evidence type="ECO:0000256" key="8">
    <source>
        <dbReference type="ARBA" id="ARBA00023242"/>
    </source>
</evidence>
<keyword evidence="8" id="KW-0539">Nucleus</keyword>
<feature type="domain" description="Nuclear receptor" evidence="9">
    <location>
        <begin position="74"/>
        <end position="103"/>
    </location>
</feature>
<dbReference type="WBParaSite" id="MhA1_Contig1974.frz3.gene3">
    <property type="protein sequence ID" value="MhA1_Contig1974.frz3.gene3"/>
    <property type="gene ID" value="MhA1_Contig1974.frz3.gene3"/>
</dbReference>
<dbReference type="GO" id="GO:0008270">
    <property type="term" value="F:zinc ion binding"/>
    <property type="evidence" value="ECO:0007669"/>
    <property type="project" value="UniProtKB-KW"/>
</dbReference>
<evidence type="ECO:0000256" key="6">
    <source>
        <dbReference type="ARBA" id="ARBA00023163"/>
    </source>
</evidence>
<evidence type="ECO:0000256" key="5">
    <source>
        <dbReference type="ARBA" id="ARBA00023125"/>
    </source>
</evidence>
<dbReference type="AlphaFoldDB" id="A0A1I8BDS3"/>
<keyword evidence="4" id="KW-0805">Transcription regulation</keyword>
<evidence type="ECO:0000259" key="9">
    <source>
        <dbReference type="PROSITE" id="PS51030"/>
    </source>
</evidence>
<keyword evidence="7" id="KW-0675">Receptor</keyword>
<dbReference type="PANTHER" id="PTHR47519">
    <property type="entry name" value="NUCLEAR HORMONE RECEPTOR FAMILY MEMBER NHR-31-RELATED"/>
    <property type="match status" value="1"/>
</dbReference>
<reference evidence="11" key="1">
    <citation type="submission" date="2016-11" db="UniProtKB">
        <authorList>
            <consortium name="WormBaseParasite"/>
        </authorList>
    </citation>
    <scope>IDENTIFICATION</scope>
</reference>
<dbReference type="Proteomes" id="UP000095281">
    <property type="component" value="Unplaced"/>
</dbReference>
<keyword evidence="3" id="KW-0862">Zinc</keyword>
<dbReference type="GO" id="GO:0003700">
    <property type="term" value="F:DNA-binding transcription factor activity"/>
    <property type="evidence" value="ECO:0007669"/>
    <property type="project" value="InterPro"/>
</dbReference>
<dbReference type="InterPro" id="IPR052496">
    <property type="entry name" value="Orphan_Nuclear_Rcpt"/>
</dbReference>
<dbReference type="Pfam" id="PF00105">
    <property type="entry name" value="zf-C4"/>
    <property type="match status" value="1"/>
</dbReference>
<dbReference type="PANTHER" id="PTHR47519:SF1">
    <property type="entry name" value="NUCLEAR HORMONE RECEPTOR FAMILY MEMBER NHR-31"/>
    <property type="match status" value="1"/>
</dbReference>
<keyword evidence="5" id="KW-0238">DNA-binding</keyword>
<evidence type="ECO:0000256" key="4">
    <source>
        <dbReference type="ARBA" id="ARBA00023015"/>
    </source>
</evidence>
<keyword evidence="1" id="KW-0479">Metal-binding</keyword>
<evidence type="ECO:0000256" key="1">
    <source>
        <dbReference type="ARBA" id="ARBA00022723"/>
    </source>
</evidence>
<dbReference type="Gene3D" id="3.30.50.10">
    <property type="entry name" value="Erythroid Transcription Factor GATA-1, subunit A"/>
    <property type="match status" value="1"/>
</dbReference>
<evidence type="ECO:0000313" key="10">
    <source>
        <dbReference type="Proteomes" id="UP000095281"/>
    </source>
</evidence>
<dbReference type="PROSITE" id="PS51030">
    <property type="entry name" value="NUCLEAR_REC_DBD_2"/>
    <property type="match status" value="1"/>
</dbReference>
<keyword evidence="6" id="KW-0804">Transcription</keyword>
<dbReference type="InterPro" id="IPR013088">
    <property type="entry name" value="Znf_NHR/GATA"/>
</dbReference>
<accession>A0A1I8BDS3</accession>
<name>A0A1I8BDS3_MELHA</name>
<sequence>MPLLFSSNDNNDDTNIYSTTTLTPVYRIRNDSLLNNSESFKNQKFIQKSSQNIIQHQQFNDSSPSTSSSNLEGAAVCAVCGDGHAKLHYGVLACYGCKVNINK</sequence>